<evidence type="ECO:0000259" key="1">
    <source>
        <dbReference type="PROSITE" id="PS51186"/>
    </source>
</evidence>
<reference evidence="2 3" key="1">
    <citation type="submission" date="2018-08" db="EMBL/GenBank/DDBJ databases">
        <title>A genome reference for cultivated species of the human gut microbiota.</title>
        <authorList>
            <person name="Zou Y."/>
            <person name="Xue W."/>
            <person name="Luo G."/>
        </authorList>
    </citation>
    <scope>NUCLEOTIDE SEQUENCE [LARGE SCALE GENOMIC DNA]</scope>
    <source>
        <strain evidence="2 3">AF18-46</strain>
    </source>
</reference>
<protein>
    <submittedName>
        <fullName evidence="2">N-acetyltransferase</fullName>
    </submittedName>
</protein>
<evidence type="ECO:0000313" key="2">
    <source>
        <dbReference type="EMBL" id="RGT54926.1"/>
    </source>
</evidence>
<dbReference type="Pfam" id="PF13302">
    <property type="entry name" value="Acetyltransf_3"/>
    <property type="match status" value="1"/>
</dbReference>
<dbReference type="InterPro" id="IPR051531">
    <property type="entry name" value="N-acetyltransferase"/>
</dbReference>
<feature type="domain" description="N-acetyltransferase" evidence="1">
    <location>
        <begin position="17"/>
        <end position="172"/>
    </location>
</feature>
<keyword evidence="2" id="KW-0808">Transferase</keyword>
<dbReference type="AlphaFoldDB" id="A0A412PCM4"/>
<dbReference type="InterPro" id="IPR000182">
    <property type="entry name" value="GNAT_dom"/>
</dbReference>
<dbReference type="EMBL" id="QRWX01000003">
    <property type="protein sequence ID" value="RGT54926.1"/>
    <property type="molecule type" value="Genomic_DNA"/>
</dbReference>
<dbReference type="PROSITE" id="PS51186">
    <property type="entry name" value="GNAT"/>
    <property type="match status" value="1"/>
</dbReference>
<dbReference type="CDD" id="cd04301">
    <property type="entry name" value="NAT_SF"/>
    <property type="match status" value="1"/>
</dbReference>
<comment type="caution">
    <text evidence="2">The sequence shown here is derived from an EMBL/GenBank/DDBJ whole genome shotgun (WGS) entry which is preliminary data.</text>
</comment>
<evidence type="ECO:0000313" key="3">
    <source>
        <dbReference type="Proteomes" id="UP000284731"/>
    </source>
</evidence>
<dbReference type="PANTHER" id="PTHR43792">
    <property type="entry name" value="GNAT FAMILY, PUTATIVE (AFU_ORTHOLOGUE AFUA_3G00765)-RELATED-RELATED"/>
    <property type="match status" value="1"/>
</dbReference>
<dbReference type="InterPro" id="IPR016181">
    <property type="entry name" value="Acyl_CoA_acyltransferase"/>
</dbReference>
<dbReference type="GO" id="GO:0016747">
    <property type="term" value="F:acyltransferase activity, transferring groups other than amino-acyl groups"/>
    <property type="evidence" value="ECO:0007669"/>
    <property type="project" value="InterPro"/>
</dbReference>
<proteinExistence type="predicted"/>
<dbReference type="Proteomes" id="UP000284731">
    <property type="component" value="Unassembled WGS sequence"/>
</dbReference>
<dbReference type="SUPFAM" id="SSF55729">
    <property type="entry name" value="Acyl-CoA N-acyltransferases (Nat)"/>
    <property type="match status" value="1"/>
</dbReference>
<sequence length="180" mass="21177">MKVRKGSNMDRIETERLILRKFEFSDKDGLFEIMSDEQTSLDDGGYHASKSQDKQYLALMEILCKQQRFSIILKENQKMIGMINLQDDDRAVSSYELGFVMNPSYRRKGYTYEALQALINYYFEHDLVQMFSVSCFPYNKASQKLIEKLGFVYEGKEHKGLHHAVYGPIDLLCYYKDRDE</sequence>
<gene>
    <name evidence="2" type="ORF">DWX20_07085</name>
</gene>
<dbReference type="Gene3D" id="3.40.630.30">
    <property type="match status" value="1"/>
</dbReference>
<organism evidence="2 3">
    <name type="scientific">Solobacterium moorei</name>
    <dbReference type="NCBI Taxonomy" id="102148"/>
    <lineage>
        <taxon>Bacteria</taxon>
        <taxon>Bacillati</taxon>
        <taxon>Bacillota</taxon>
        <taxon>Erysipelotrichia</taxon>
        <taxon>Erysipelotrichales</taxon>
        <taxon>Erysipelotrichaceae</taxon>
        <taxon>Solobacterium</taxon>
    </lineage>
</organism>
<accession>A0A412PCM4</accession>
<name>A0A412PCM4_9FIRM</name>